<dbReference type="Proteomes" id="UP001164746">
    <property type="component" value="Chromosome 17"/>
</dbReference>
<sequence length="233" mass="26477">MYGLNWNGIDIWILQKSQSSLTDGARYKLKRYDSKMNMTTLCPKGQIIQKCTDCRTCFPAMCQHWTDKEVFDDQCRPQLGNDHPMVKQCEDIWNESLTLKDHSEGTTPLTTPTDVDRDIKLTNPTIITLATTAMILWKLISYIIKKVIQRDEYPAISQSADTPLSHYGNMIAQPENTCKKESSQSTRIDLCPIEGAEVVSNYEGNPSVWDADNMNDDNSDEEPFLPENAPLSF</sequence>
<evidence type="ECO:0000313" key="3">
    <source>
        <dbReference type="Proteomes" id="UP001164746"/>
    </source>
</evidence>
<organism evidence="2 3">
    <name type="scientific">Mya arenaria</name>
    <name type="common">Soft-shell clam</name>
    <dbReference type="NCBI Taxonomy" id="6604"/>
    <lineage>
        <taxon>Eukaryota</taxon>
        <taxon>Metazoa</taxon>
        <taxon>Spiralia</taxon>
        <taxon>Lophotrochozoa</taxon>
        <taxon>Mollusca</taxon>
        <taxon>Bivalvia</taxon>
        <taxon>Autobranchia</taxon>
        <taxon>Heteroconchia</taxon>
        <taxon>Euheterodonta</taxon>
        <taxon>Imparidentia</taxon>
        <taxon>Neoheterodontei</taxon>
        <taxon>Myida</taxon>
        <taxon>Myoidea</taxon>
        <taxon>Myidae</taxon>
        <taxon>Mya</taxon>
    </lineage>
</organism>
<reference evidence="2" key="1">
    <citation type="submission" date="2022-11" db="EMBL/GenBank/DDBJ databases">
        <title>Centuries of genome instability and evolution in soft-shell clam transmissible cancer (bioRxiv).</title>
        <authorList>
            <person name="Hart S.F.M."/>
            <person name="Yonemitsu M.A."/>
            <person name="Giersch R.M."/>
            <person name="Beal B.F."/>
            <person name="Arriagada G."/>
            <person name="Davis B.W."/>
            <person name="Ostrander E.A."/>
            <person name="Goff S.P."/>
            <person name="Metzger M.J."/>
        </authorList>
    </citation>
    <scope>NUCLEOTIDE SEQUENCE</scope>
    <source>
        <strain evidence="2">MELC-2E11</strain>
        <tissue evidence="2">Siphon/mantle</tissue>
    </source>
</reference>
<dbReference type="EMBL" id="CP111028">
    <property type="protein sequence ID" value="WAR30703.1"/>
    <property type="molecule type" value="Genomic_DNA"/>
</dbReference>
<gene>
    <name evidence="2" type="ORF">MAR_033245</name>
</gene>
<feature type="compositionally biased region" description="Acidic residues" evidence="1">
    <location>
        <begin position="213"/>
        <end position="224"/>
    </location>
</feature>
<protein>
    <submittedName>
        <fullName evidence="2">Uncharacterized protein</fullName>
    </submittedName>
</protein>
<evidence type="ECO:0000256" key="1">
    <source>
        <dbReference type="SAM" id="MobiDB-lite"/>
    </source>
</evidence>
<accession>A0ABY7G8F9</accession>
<feature type="region of interest" description="Disordered" evidence="1">
    <location>
        <begin position="204"/>
        <end position="233"/>
    </location>
</feature>
<keyword evidence="3" id="KW-1185">Reference proteome</keyword>
<proteinExistence type="predicted"/>
<name>A0ABY7G8F9_MYAAR</name>
<evidence type="ECO:0000313" key="2">
    <source>
        <dbReference type="EMBL" id="WAR30703.1"/>
    </source>
</evidence>